<sequence>MAAGPIPTVDRDTHLKHLLTAFLAISLFFLITWMIYLGQEVLVPLAYAVVAAFVLVQVVDWLGRLPIIGRTPLWSRHVVVLAAFLIAVAVLVVQVRINVEALIGRLPDYQVNISLLLDRVDARFGLDQYWDGGLSRALLSQFNPQAIARSFLGALGSLGGLVLLIFLYTAFVLAEYANFVGKLHTALGDSRDVEQALRVTGDINQRIGGFLAIKTVVNLILGIISYAALVVLGIELAGFWAIVIGVLNYIPYLGSFAAVSFPVVMALAQSGSIRVAATTLVVLTILQVIVGSFVEPRMIGQRVNLSPLVVLISLAGWYALWGFSGAVLAIPLTVILLSVLSTMEFTRPVAILLSNNGRV</sequence>
<comment type="subcellular location">
    <subcellularLocation>
        <location evidence="1">Membrane</location>
        <topology evidence="1">Multi-pass membrane protein</topology>
    </subcellularLocation>
</comment>
<name>A0A291LXA0_9RHOB</name>
<comment type="similarity">
    <text evidence="2">Belongs to the autoinducer-2 exporter (AI-2E) (TC 2.A.86) family.</text>
</comment>
<dbReference type="EMBL" id="CP021404">
    <property type="protein sequence ID" value="ATI41267.1"/>
    <property type="molecule type" value="Genomic_DNA"/>
</dbReference>
<feature type="transmembrane region" description="Helical" evidence="6">
    <location>
        <begin position="275"/>
        <end position="294"/>
    </location>
</feature>
<reference evidence="7 8" key="1">
    <citation type="submission" date="2017-05" db="EMBL/GenBank/DDBJ databases">
        <title>Comparative genomic and metabolic analysis of manganese-oxidizing mechanisms in Celeribater manganoxidans DY25T: its adaption to the environment of polymetallic nodule.</title>
        <authorList>
            <person name="Wang X."/>
        </authorList>
    </citation>
    <scope>NUCLEOTIDE SEQUENCE [LARGE SCALE GENOMIC DNA]</scope>
    <source>
        <strain evidence="7 8">DY25</strain>
    </source>
</reference>
<keyword evidence="3 6" id="KW-0812">Transmembrane</keyword>
<keyword evidence="8" id="KW-1185">Reference proteome</keyword>
<evidence type="ECO:0000256" key="3">
    <source>
        <dbReference type="ARBA" id="ARBA00022692"/>
    </source>
</evidence>
<dbReference type="PANTHER" id="PTHR21716">
    <property type="entry name" value="TRANSMEMBRANE PROTEIN"/>
    <property type="match status" value="1"/>
</dbReference>
<evidence type="ECO:0000313" key="7">
    <source>
        <dbReference type="EMBL" id="ATI41267.1"/>
    </source>
</evidence>
<dbReference type="KEGG" id="cmag:CBW24_04135"/>
<dbReference type="Proteomes" id="UP000219050">
    <property type="component" value="Chromosome"/>
</dbReference>
<feature type="transmembrane region" description="Helical" evidence="6">
    <location>
        <begin position="18"/>
        <end position="36"/>
    </location>
</feature>
<feature type="transmembrane region" description="Helical" evidence="6">
    <location>
        <begin position="42"/>
        <end position="62"/>
    </location>
</feature>
<evidence type="ECO:0000256" key="1">
    <source>
        <dbReference type="ARBA" id="ARBA00004141"/>
    </source>
</evidence>
<keyword evidence="5 6" id="KW-0472">Membrane</keyword>
<accession>A0A291LXA0</accession>
<feature type="transmembrane region" description="Helical" evidence="6">
    <location>
        <begin position="151"/>
        <end position="174"/>
    </location>
</feature>
<feature type="transmembrane region" description="Helical" evidence="6">
    <location>
        <begin position="314"/>
        <end position="340"/>
    </location>
</feature>
<dbReference type="GO" id="GO:0055085">
    <property type="term" value="P:transmembrane transport"/>
    <property type="evidence" value="ECO:0007669"/>
    <property type="project" value="TreeGrafter"/>
</dbReference>
<dbReference type="GO" id="GO:0016020">
    <property type="term" value="C:membrane"/>
    <property type="evidence" value="ECO:0007669"/>
    <property type="project" value="UniProtKB-SubCell"/>
</dbReference>
<evidence type="ECO:0000256" key="5">
    <source>
        <dbReference type="ARBA" id="ARBA00023136"/>
    </source>
</evidence>
<evidence type="ECO:0000256" key="4">
    <source>
        <dbReference type="ARBA" id="ARBA00022989"/>
    </source>
</evidence>
<proteinExistence type="inferred from homology"/>
<evidence type="ECO:0000256" key="6">
    <source>
        <dbReference type="SAM" id="Phobius"/>
    </source>
</evidence>
<feature type="transmembrane region" description="Helical" evidence="6">
    <location>
        <begin position="216"/>
        <end position="243"/>
    </location>
</feature>
<protein>
    <recommendedName>
        <fullName evidence="9">AI-2E family transporter</fullName>
    </recommendedName>
</protein>
<organism evidence="7 8">
    <name type="scientific">Pacificitalea manganoxidans</name>
    <dbReference type="NCBI Taxonomy" id="1411902"/>
    <lineage>
        <taxon>Bacteria</taxon>
        <taxon>Pseudomonadati</taxon>
        <taxon>Pseudomonadota</taxon>
        <taxon>Alphaproteobacteria</taxon>
        <taxon>Rhodobacterales</taxon>
        <taxon>Paracoccaceae</taxon>
        <taxon>Pacificitalea</taxon>
    </lineage>
</organism>
<evidence type="ECO:0000313" key="8">
    <source>
        <dbReference type="Proteomes" id="UP000219050"/>
    </source>
</evidence>
<dbReference type="AlphaFoldDB" id="A0A291LXA0"/>
<dbReference type="InterPro" id="IPR002549">
    <property type="entry name" value="AI-2E-like"/>
</dbReference>
<dbReference type="PANTHER" id="PTHR21716:SF64">
    <property type="entry name" value="AI-2 TRANSPORT PROTEIN TQSA"/>
    <property type="match status" value="1"/>
</dbReference>
<feature type="transmembrane region" description="Helical" evidence="6">
    <location>
        <begin position="74"/>
        <end position="97"/>
    </location>
</feature>
<keyword evidence="4 6" id="KW-1133">Transmembrane helix</keyword>
<evidence type="ECO:0008006" key="9">
    <source>
        <dbReference type="Google" id="ProtNLM"/>
    </source>
</evidence>
<gene>
    <name evidence="7" type="ORF">CBW24_04135</name>
</gene>
<dbReference type="Pfam" id="PF01594">
    <property type="entry name" value="AI-2E_transport"/>
    <property type="match status" value="1"/>
</dbReference>
<evidence type="ECO:0000256" key="2">
    <source>
        <dbReference type="ARBA" id="ARBA00009773"/>
    </source>
</evidence>